<proteinExistence type="predicted"/>
<organism evidence="4 5">
    <name type="scientific">Prosthecobacter fusiformis</name>
    <dbReference type="NCBI Taxonomy" id="48464"/>
    <lineage>
        <taxon>Bacteria</taxon>
        <taxon>Pseudomonadati</taxon>
        <taxon>Verrucomicrobiota</taxon>
        <taxon>Verrucomicrobiia</taxon>
        <taxon>Verrucomicrobiales</taxon>
        <taxon>Verrucomicrobiaceae</taxon>
        <taxon>Prosthecobacter</taxon>
    </lineage>
</organism>
<dbReference type="RefSeq" id="WP_133795320.1">
    <property type="nucleotide sequence ID" value="NZ_SOCA01000003.1"/>
</dbReference>
<dbReference type="Proteomes" id="UP000295662">
    <property type="component" value="Unassembled WGS sequence"/>
</dbReference>
<protein>
    <submittedName>
        <fullName evidence="4">Putative dehydrogenase</fullName>
    </submittedName>
</protein>
<dbReference type="InterPro" id="IPR055170">
    <property type="entry name" value="GFO_IDH_MocA-like_dom"/>
</dbReference>
<dbReference type="EMBL" id="SOCA01000003">
    <property type="protein sequence ID" value="TDU71137.1"/>
    <property type="molecule type" value="Genomic_DNA"/>
</dbReference>
<keyword evidence="1" id="KW-0560">Oxidoreductase</keyword>
<dbReference type="PANTHER" id="PTHR43818:SF11">
    <property type="entry name" value="BCDNA.GH03377"/>
    <property type="match status" value="1"/>
</dbReference>
<evidence type="ECO:0000259" key="2">
    <source>
        <dbReference type="Pfam" id="PF01408"/>
    </source>
</evidence>
<dbReference type="Pfam" id="PF22725">
    <property type="entry name" value="GFO_IDH_MocA_C3"/>
    <property type="match status" value="1"/>
</dbReference>
<dbReference type="SUPFAM" id="SSF55347">
    <property type="entry name" value="Glyceraldehyde-3-phosphate dehydrogenase-like, C-terminal domain"/>
    <property type="match status" value="1"/>
</dbReference>
<accession>A0A4R7S2A6</accession>
<evidence type="ECO:0000313" key="5">
    <source>
        <dbReference type="Proteomes" id="UP000295662"/>
    </source>
</evidence>
<dbReference type="OrthoDB" id="9783105at2"/>
<dbReference type="Pfam" id="PF01408">
    <property type="entry name" value="GFO_IDH_MocA"/>
    <property type="match status" value="1"/>
</dbReference>
<sequence length="345" mass="37671">MNLPNSDKLRVAVIGHGWAASAHIAAINQTGMATVSTICSSRPLDATELSQTYGCEIRTTTDYSEVLSDPSIDVIDITGLPATHARQFIEAAEAGKHIIVEKPIAMNLADCEAMAAAADKAGIKTCVCFEVRYSAQMQASRAMLDEGLLGDVHYAEVDYYHGIGPWYGQFRWNTQKQNGGSALLTAGCHALDALLMLMGTDVEEVTSYSTRSSSPVFAPYEYPTASTTLLKFRSGKVAKCAAVVDCLQPYYFRTHLIGSEGSLLDNKFHSTKLRTDKAQWSQLAFPMLDSGDVKDHPYQSQFQSFFTAIREGQQMPLTSLNDALQTFRILFAADESAALGRPVRL</sequence>
<evidence type="ECO:0000313" key="4">
    <source>
        <dbReference type="EMBL" id="TDU71137.1"/>
    </source>
</evidence>
<evidence type="ECO:0000259" key="3">
    <source>
        <dbReference type="Pfam" id="PF22725"/>
    </source>
</evidence>
<reference evidence="4 5" key="1">
    <citation type="submission" date="2019-03" db="EMBL/GenBank/DDBJ databases">
        <title>Genomic Encyclopedia of Archaeal and Bacterial Type Strains, Phase II (KMG-II): from individual species to whole genera.</title>
        <authorList>
            <person name="Goeker M."/>
        </authorList>
    </citation>
    <scope>NUCLEOTIDE SEQUENCE [LARGE SCALE GENOMIC DNA]</scope>
    <source>
        <strain evidence="4 5">ATCC 25309</strain>
    </source>
</reference>
<dbReference type="GO" id="GO:0000166">
    <property type="term" value="F:nucleotide binding"/>
    <property type="evidence" value="ECO:0007669"/>
    <property type="project" value="InterPro"/>
</dbReference>
<gene>
    <name evidence="4" type="ORF">EI77_02256</name>
</gene>
<comment type="caution">
    <text evidence="4">The sequence shown here is derived from an EMBL/GenBank/DDBJ whole genome shotgun (WGS) entry which is preliminary data.</text>
</comment>
<evidence type="ECO:0000256" key="1">
    <source>
        <dbReference type="ARBA" id="ARBA00023002"/>
    </source>
</evidence>
<feature type="domain" description="GFO/IDH/MocA-like oxidoreductase" evidence="3">
    <location>
        <begin position="138"/>
        <end position="263"/>
    </location>
</feature>
<dbReference type="AlphaFoldDB" id="A0A4R7S2A6"/>
<keyword evidence="5" id="KW-1185">Reference proteome</keyword>
<dbReference type="InterPro" id="IPR000683">
    <property type="entry name" value="Gfo/Idh/MocA-like_OxRdtase_N"/>
</dbReference>
<dbReference type="InterPro" id="IPR036291">
    <property type="entry name" value="NAD(P)-bd_dom_sf"/>
</dbReference>
<dbReference type="InterPro" id="IPR050463">
    <property type="entry name" value="Gfo/Idh/MocA_oxidrdct_glycsds"/>
</dbReference>
<dbReference type="Gene3D" id="3.40.50.720">
    <property type="entry name" value="NAD(P)-binding Rossmann-like Domain"/>
    <property type="match status" value="1"/>
</dbReference>
<name>A0A4R7S2A6_9BACT</name>
<dbReference type="PANTHER" id="PTHR43818">
    <property type="entry name" value="BCDNA.GH03377"/>
    <property type="match status" value="1"/>
</dbReference>
<dbReference type="GO" id="GO:0016491">
    <property type="term" value="F:oxidoreductase activity"/>
    <property type="evidence" value="ECO:0007669"/>
    <property type="project" value="UniProtKB-KW"/>
</dbReference>
<dbReference type="Gene3D" id="3.30.360.10">
    <property type="entry name" value="Dihydrodipicolinate Reductase, domain 2"/>
    <property type="match status" value="1"/>
</dbReference>
<dbReference type="SUPFAM" id="SSF51735">
    <property type="entry name" value="NAD(P)-binding Rossmann-fold domains"/>
    <property type="match status" value="1"/>
</dbReference>
<feature type="domain" description="Gfo/Idh/MocA-like oxidoreductase N-terminal" evidence="2">
    <location>
        <begin position="9"/>
        <end position="124"/>
    </location>
</feature>